<accession>A0A183DZW3</accession>
<dbReference type="InterPro" id="IPR001936">
    <property type="entry name" value="RasGAP_dom"/>
</dbReference>
<reference evidence="3 4" key="2">
    <citation type="submission" date="2018-11" db="EMBL/GenBank/DDBJ databases">
        <authorList>
            <consortium name="Pathogen Informatics"/>
        </authorList>
    </citation>
    <scope>NUCLEOTIDE SEQUENCE [LARGE SCALE GENOMIC DNA]</scope>
</reference>
<dbReference type="AlphaFoldDB" id="A0A183DZW3"/>
<evidence type="ECO:0000313" key="4">
    <source>
        <dbReference type="Proteomes" id="UP000271098"/>
    </source>
</evidence>
<name>A0A183DZW3_9BILA</name>
<feature type="domain" description="Ras-GAP" evidence="2">
    <location>
        <begin position="1"/>
        <end position="82"/>
    </location>
</feature>
<organism evidence="5">
    <name type="scientific">Gongylonema pulchrum</name>
    <dbReference type="NCBI Taxonomy" id="637853"/>
    <lineage>
        <taxon>Eukaryota</taxon>
        <taxon>Metazoa</taxon>
        <taxon>Ecdysozoa</taxon>
        <taxon>Nematoda</taxon>
        <taxon>Chromadorea</taxon>
        <taxon>Rhabditida</taxon>
        <taxon>Spirurina</taxon>
        <taxon>Spiruromorpha</taxon>
        <taxon>Spiruroidea</taxon>
        <taxon>Gongylonematidae</taxon>
        <taxon>Gongylonema</taxon>
    </lineage>
</organism>
<evidence type="ECO:0000313" key="5">
    <source>
        <dbReference type="WBParaSite" id="GPUH_0001427201-mRNA-1"/>
    </source>
</evidence>
<feature type="region of interest" description="Disordered" evidence="1">
    <location>
        <begin position="277"/>
        <end position="312"/>
    </location>
</feature>
<evidence type="ECO:0000259" key="2">
    <source>
        <dbReference type="PROSITE" id="PS50018"/>
    </source>
</evidence>
<evidence type="ECO:0000313" key="3">
    <source>
        <dbReference type="EMBL" id="VDN23846.1"/>
    </source>
</evidence>
<sequence length="312" mass="33897">MTCFPQSLGCIVRRLYTVLVDQKKLSHEQATLTCTDLIFTYLICPAIANPETLGVISDTPVTYIARCFIMKSMPRVVQCVLTSHGDSVDSLFAVSTESPPQIAAVRTSTTGRRSDEQQHKALNAILRRLPVRVVRSEVAGLTATIDRTAEKNQAKERNIVRSATEIAQSGDYKVLRSKQFKSADSPETHTSLAISSEVLVFPLGENRVPLGMCPEEKFMESVRHPQRLRKHKISDGSAEKRTRFMDTESIGNADGIDDDVEDVSTLPDNFSDVVPISANVSGRGSPSVSDAASTNHGGSRSAHSGAPIGIKS</sequence>
<proteinExistence type="predicted"/>
<gene>
    <name evidence="3" type="ORF">GPUH_LOCUS14254</name>
</gene>
<dbReference type="OrthoDB" id="10264848at2759"/>
<keyword evidence="4" id="KW-1185">Reference proteome</keyword>
<reference evidence="5" key="1">
    <citation type="submission" date="2016-06" db="UniProtKB">
        <authorList>
            <consortium name="WormBaseParasite"/>
        </authorList>
    </citation>
    <scope>IDENTIFICATION</scope>
</reference>
<dbReference type="EMBL" id="UYRT01081066">
    <property type="protein sequence ID" value="VDN23846.1"/>
    <property type="molecule type" value="Genomic_DNA"/>
</dbReference>
<evidence type="ECO:0000256" key="1">
    <source>
        <dbReference type="SAM" id="MobiDB-lite"/>
    </source>
</evidence>
<dbReference type="Gene3D" id="1.10.506.10">
    <property type="entry name" value="GTPase Activation - p120gap, domain 1"/>
    <property type="match status" value="1"/>
</dbReference>
<feature type="compositionally biased region" description="Polar residues" evidence="1">
    <location>
        <begin position="278"/>
        <end position="302"/>
    </location>
</feature>
<protein>
    <submittedName>
        <fullName evidence="5">Ras-GAP domain-containing protein</fullName>
    </submittedName>
</protein>
<dbReference type="PROSITE" id="PS50018">
    <property type="entry name" value="RAS_GTPASE_ACTIV_2"/>
    <property type="match status" value="1"/>
</dbReference>
<dbReference type="Proteomes" id="UP000271098">
    <property type="component" value="Unassembled WGS sequence"/>
</dbReference>
<dbReference type="WBParaSite" id="GPUH_0001427201-mRNA-1">
    <property type="protein sequence ID" value="GPUH_0001427201-mRNA-1"/>
    <property type="gene ID" value="GPUH_0001427201"/>
</dbReference>
<dbReference type="SUPFAM" id="SSF48350">
    <property type="entry name" value="GTPase activation domain, GAP"/>
    <property type="match status" value="1"/>
</dbReference>
<dbReference type="InterPro" id="IPR008936">
    <property type="entry name" value="Rho_GTPase_activation_prot"/>
</dbReference>